<proteinExistence type="predicted"/>
<comment type="caution">
    <text evidence="1">The sequence shown here is derived from an EMBL/GenBank/DDBJ whole genome shotgun (WGS) entry which is preliminary data.</text>
</comment>
<gene>
    <name evidence="1" type="ORF">R1flu_019494</name>
</gene>
<dbReference type="AlphaFoldDB" id="A0ABD1ZKZ8"/>
<accession>A0ABD1ZKZ8</accession>
<evidence type="ECO:0000313" key="1">
    <source>
        <dbReference type="EMBL" id="KAL2651366.1"/>
    </source>
</evidence>
<reference evidence="1 2" key="1">
    <citation type="submission" date="2024-09" db="EMBL/GenBank/DDBJ databases">
        <title>Chromosome-scale assembly of Riccia fluitans.</title>
        <authorList>
            <person name="Paukszto L."/>
            <person name="Sawicki J."/>
            <person name="Karawczyk K."/>
            <person name="Piernik-Szablinska J."/>
            <person name="Szczecinska M."/>
            <person name="Mazdziarz M."/>
        </authorList>
    </citation>
    <scope>NUCLEOTIDE SEQUENCE [LARGE SCALE GENOMIC DNA]</scope>
    <source>
        <strain evidence="1">Rf_01</strain>
        <tissue evidence="1">Aerial parts of the thallus</tissue>
    </source>
</reference>
<protein>
    <submittedName>
        <fullName evidence="1">Uncharacterized protein</fullName>
    </submittedName>
</protein>
<sequence length="90" mass="9898">MQVSPMPCPLQNAVRALGLRATSPIVNLIFRPTARRLSLRNGAGLRDRSGDFSKSMTDWIPLGGGLYPARFQARRRPTTRLGTYIQNGGT</sequence>
<name>A0ABD1ZKZ8_9MARC</name>
<organism evidence="1 2">
    <name type="scientific">Riccia fluitans</name>
    <dbReference type="NCBI Taxonomy" id="41844"/>
    <lineage>
        <taxon>Eukaryota</taxon>
        <taxon>Viridiplantae</taxon>
        <taxon>Streptophyta</taxon>
        <taxon>Embryophyta</taxon>
        <taxon>Marchantiophyta</taxon>
        <taxon>Marchantiopsida</taxon>
        <taxon>Marchantiidae</taxon>
        <taxon>Marchantiales</taxon>
        <taxon>Ricciaceae</taxon>
        <taxon>Riccia</taxon>
    </lineage>
</organism>
<dbReference type="Proteomes" id="UP001605036">
    <property type="component" value="Unassembled WGS sequence"/>
</dbReference>
<dbReference type="EMBL" id="JBHFFA010000001">
    <property type="protein sequence ID" value="KAL2651366.1"/>
    <property type="molecule type" value="Genomic_DNA"/>
</dbReference>
<evidence type="ECO:0000313" key="2">
    <source>
        <dbReference type="Proteomes" id="UP001605036"/>
    </source>
</evidence>
<keyword evidence="2" id="KW-1185">Reference proteome</keyword>